<evidence type="ECO:0000256" key="2">
    <source>
        <dbReference type="ARBA" id="ARBA00022795"/>
    </source>
</evidence>
<organism evidence="5 6">
    <name type="scientific">Paenibacillus residui</name>
    <dbReference type="NCBI Taxonomy" id="629724"/>
    <lineage>
        <taxon>Bacteria</taxon>
        <taxon>Bacillati</taxon>
        <taxon>Bacillota</taxon>
        <taxon>Bacilli</taxon>
        <taxon>Bacillales</taxon>
        <taxon>Paenibacillaceae</taxon>
        <taxon>Paenibacillus</taxon>
    </lineage>
</organism>
<proteinExistence type="inferred from homology"/>
<comment type="subunit">
    <text evidence="4">Interacts with translational regulator CsrA and flagellin(s).</text>
</comment>
<accession>A0ABW3DBC1</accession>
<name>A0ABW3DBC1_9BACL</name>
<evidence type="ECO:0000256" key="3">
    <source>
        <dbReference type="ARBA" id="ARBA00022845"/>
    </source>
</evidence>
<comment type="subcellular location">
    <subcellularLocation>
        <location evidence="4">Cytoplasm</location>
    </subcellularLocation>
</comment>
<keyword evidence="5" id="KW-0282">Flagellum</keyword>
<dbReference type="Gene3D" id="2.30.290.10">
    <property type="entry name" value="BH3618-like"/>
    <property type="match status" value="1"/>
</dbReference>
<gene>
    <name evidence="4 5" type="primary">fliW</name>
    <name evidence="5" type="ORF">ACFQ03_15085</name>
</gene>
<sequence length="149" mass="17101">MKITTSRFGELEIEENSIIHFSQGIPGFEDLTEYVLIYPEDSQPFAYLQSLEWGELAFIVTDPFLFYPQYQFEISDSLKEELQIASKEDISVWSIVTVTDQLQEATINLLAPLIINERVKSAKQFVLHNTLYKTKHPLLPAEETDGGEK</sequence>
<evidence type="ECO:0000313" key="5">
    <source>
        <dbReference type="EMBL" id="MFD0870478.1"/>
    </source>
</evidence>
<keyword evidence="2 4" id="KW-1005">Bacterial flagellum biogenesis</keyword>
<keyword evidence="4" id="KW-0143">Chaperone</keyword>
<evidence type="ECO:0000313" key="6">
    <source>
        <dbReference type="Proteomes" id="UP001597120"/>
    </source>
</evidence>
<dbReference type="RefSeq" id="WP_379289166.1">
    <property type="nucleotide sequence ID" value="NZ_JBHTIU010000048.1"/>
</dbReference>
<evidence type="ECO:0000256" key="4">
    <source>
        <dbReference type="HAMAP-Rule" id="MF_01185"/>
    </source>
</evidence>
<dbReference type="InterPro" id="IPR003775">
    <property type="entry name" value="Flagellar_assembly_factor_FliW"/>
</dbReference>
<dbReference type="Pfam" id="PF02623">
    <property type="entry name" value="FliW"/>
    <property type="match status" value="1"/>
</dbReference>
<dbReference type="SUPFAM" id="SSF141457">
    <property type="entry name" value="BH3618-like"/>
    <property type="match status" value="1"/>
</dbReference>
<keyword evidence="5" id="KW-0969">Cilium</keyword>
<evidence type="ECO:0000256" key="1">
    <source>
        <dbReference type="ARBA" id="ARBA00022490"/>
    </source>
</evidence>
<dbReference type="HAMAP" id="MF_01185">
    <property type="entry name" value="FliW"/>
    <property type="match status" value="1"/>
</dbReference>
<dbReference type="PANTHER" id="PTHR39190">
    <property type="entry name" value="FLAGELLAR ASSEMBLY FACTOR FLIW"/>
    <property type="match status" value="1"/>
</dbReference>
<comment type="similarity">
    <text evidence="4">Belongs to the FliW family.</text>
</comment>
<protein>
    <recommendedName>
        <fullName evidence="4">Flagellar assembly factor FliW</fullName>
    </recommendedName>
</protein>
<keyword evidence="1 4" id="KW-0963">Cytoplasm</keyword>
<keyword evidence="6" id="KW-1185">Reference proteome</keyword>
<dbReference type="InterPro" id="IPR024046">
    <property type="entry name" value="Flagellar_assmbl_FliW_dom_sf"/>
</dbReference>
<dbReference type="EMBL" id="JBHTIU010000048">
    <property type="protein sequence ID" value="MFD0870478.1"/>
    <property type="molecule type" value="Genomic_DNA"/>
</dbReference>
<dbReference type="NCBIfam" id="NF009793">
    <property type="entry name" value="PRK13285.1-1"/>
    <property type="match status" value="1"/>
</dbReference>
<keyword evidence="5" id="KW-0966">Cell projection</keyword>
<comment type="caution">
    <text evidence="5">The sequence shown here is derived from an EMBL/GenBank/DDBJ whole genome shotgun (WGS) entry which is preliminary data.</text>
</comment>
<reference evidence="6" key="1">
    <citation type="journal article" date="2019" name="Int. J. Syst. Evol. Microbiol.">
        <title>The Global Catalogue of Microorganisms (GCM) 10K type strain sequencing project: providing services to taxonomists for standard genome sequencing and annotation.</title>
        <authorList>
            <consortium name="The Broad Institute Genomics Platform"/>
            <consortium name="The Broad Institute Genome Sequencing Center for Infectious Disease"/>
            <person name="Wu L."/>
            <person name="Ma J."/>
        </authorList>
    </citation>
    <scope>NUCLEOTIDE SEQUENCE [LARGE SCALE GENOMIC DNA]</scope>
    <source>
        <strain evidence="6">CCUG 57263</strain>
    </source>
</reference>
<dbReference type="PANTHER" id="PTHR39190:SF1">
    <property type="entry name" value="FLAGELLAR ASSEMBLY FACTOR FLIW"/>
    <property type="match status" value="1"/>
</dbReference>
<keyword evidence="3 4" id="KW-0810">Translation regulation</keyword>
<dbReference type="Proteomes" id="UP001597120">
    <property type="component" value="Unassembled WGS sequence"/>
</dbReference>
<comment type="function">
    <text evidence="4">Acts as an anti-CsrA protein, binds CsrA and prevents it from repressing translation of its target genes, one of which is flagellin. Binds to flagellin and participates in the assembly of the flagellum.</text>
</comment>